<dbReference type="Pfam" id="PF13671">
    <property type="entry name" value="AAA_33"/>
    <property type="match status" value="1"/>
</dbReference>
<dbReference type="KEGG" id="lto:RGQ30_17490"/>
<dbReference type="InterPro" id="IPR027417">
    <property type="entry name" value="P-loop_NTPase"/>
</dbReference>
<dbReference type="PANTHER" id="PTHR39206">
    <property type="entry name" value="SLL8004 PROTEIN"/>
    <property type="match status" value="1"/>
</dbReference>
<name>A0AA86MBC1_9BURK</name>
<proteinExistence type="predicted"/>
<dbReference type="Proteomes" id="UP001329151">
    <property type="component" value="Chromosome"/>
</dbReference>
<dbReference type="PANTHER" id="PTHR39206:SF1">
    <property type="entry name" value="SLL8004 PROTEIN"/>
    <property type="match status" value="1"/>
</dbReference>
<evidence type="ECO:0000313" key="1">
    <source>
        <dbReference type="EMBL" id="BET26248.1"/>
    </source>
</evidence>
<sequence>MKQLWLLVGGNGAGKSTFYRTQLKPLGMPFVNADDIARDVFSQSPEAHSYEAAKIAENLRNSLLDQGKNFCFETVFSHPSKIDFVAKAKAAGYAVIMVFVHLDQTGLNKARVQQRMEVGGHTVPDDKIESRIPRTIQNVLAARPLCDDLWVLDNSSATDPFRKILRIQGEQVQTFAEQLPEWAECFLVQ</sequence>
<dbReference type="Gene3D" id="3.40.50.300">
    <property type="entry name" value="P-loop containing nucleotide triphosphate hydrolases"/>
    <property type="match status" value="1"/>
</dbReference>
<gene>
    <name evidence="1" type="ORF">RGQ30_17490</name>
</gene>
<protein>
    <submittedName>
        <fullName evidence="1">Zeta toxin family protein</fullName>
    </submittedName>
</protein>
<dbReference type="RefSeq" id="WP_130556264.1">
    <property type="nucleotide sequence ID" value="NZ_AP028947.1"/>
</dbReference>
<dbReference type="EMBL" id="AP028947">
    <property type="protein sequence ID" value="BET26248.1"/>
    <property type="molecule type" value="Genomic_DNA"/>
</dbReference>
<dbReference type="SUPFAM" id="SSF52540">
    <property type="entry name" value="P-loop containing nucleoside triphosphate hydrolases"/>
    <property type="match status" value="1"/>
</dbReference>
<dbReference type="AlphaFoldDB" id="A0AA86MBC1"/>
<reference evidence="1 2" key="1">
    <citation type="submission" date="2023-10" db="EMBL/GenBank/DDBJ databases">
        <title>Complete Genome Sequence of Limnobacter thiooxidans CS-K2T, Isolated from freshwater lake sediments in Bavaria, Germany.</title>
        <authorList>
            <person name="Naruki M."/>
            <person name="Watanabe A."/>
            <person name="Warashina T."/>
            <person name="Morita T."/>
            <person name="Arakawa K."/>
        </authorList>
    </citation>
    <scope>NUCLEOTIDE SEQUENCE [LARGE SCALE GENOMIC DNA]</scope>
    <source>
        <strain evidence="1 2">CS-K2</strain>
    </source>
</reference>
<keyword evidence="2" id="KW-1185">Reference proteome</keyword>
<accession>A0AA86MBC1</accession>
<evidence type="ECO:0000313" key="2">
    <source>
        <dbReference type="Proteomes" id="UP001329151"/>
    </source>
</evidence>
<organism evidence="1 2">
    <name type="scientific">Limnobacter thiooxidans</name>
    <dbReference type="NCBI Taxonomy" id="131080"/>
    <lineage>
        <taxon>Bacteria</taxon>
        <taxon>Pseudomonadati</taxon>
        <taxon>Pseudomonadota</taxon>
        <taxon>Betaproteobacteria</taxon>
        <taxon>Burkholderiales</taxon>
        <taxon>Burkholderiaceae</taxon>
        <taxon>Limnobacter</taxon>
    </lineage>
</organism>